<evidence type="ECO:0000313" key="2">
    <source>
        <dbReference type="EMBL" id="GAA1590590.1"/>
    </source>
</evidence>
<keyword evidence="1" id="KW-0472">Membrane</keyword>
<gene>
    <name evidence="2" type="ORF">GCM10009804_53430</name>
</gene>
<feature type="transmembrane region" description="Helical" evidence="1">
    <location>
        <begin position="88"/>
        <end position="109"/>
    </location>
</feature>
<comment type="caution">
    <text evidence="2">The sequence shown here is derived from an EMBL/GenBank/DDBJ whole genome shotgun (WGS) entry which is preliminary data.</text>
</comment>
<dbReference type="Proteomes" id="UP001501705">
    <property type="component" value="Unassembled WGS sequence"/>
</dbReference>
<protein>
    <recommendedName>
        <fullName evidence="4">LPXTG cell wall anchor domain-containing protein</fullName>
    </recommendedName>
</protein>
<evidence type="ECO:0000256" key="1">
    <source>
        <dbReference type="SAM" id="Phobius"/>
    </source>
</evidence>
<keyword evidence="1" id="KW-1133">Transmembrane helix</keyword>
<organism evidence="2 3">
    <name type="scientific">Kribbella hippodromi</name>
    <dbReference type="NCBI Taxonomy" id="434347"/>
    <lineage>
        <taxon>Bacteria</taxon>
        <taxon>Bacillati</taxon>
        <taxon>Actinomycetota</taxon>
        <taxon>Actinomycetes</taxon>
        <taxon>Propionibacteriales</taxon>
        <taxon>Kribbellaceae</taxon>
        <taxon>Kribbella</taxon>
    </lineage>
</organism>
<dbReference type="EMBL" id="BAAAPH010000019">
    <property type="protein sequence ID" value="GAA1590590.1"/>
    <property type="molecule type" value="Genomic_DNA"/>
</dbReference>
<keyword evidence="3" id="KW-1185">Reference proteome</keyword>
<keyword evidence="1" id="KW-0812">Transmembrane</keyword>
<reference evidence="2 3" key="1">
    <citation type="journal article" date="2019" name="Int. J. Syst. Evol. Microbiol.">
        <title>The Global Catalogue of Microorganisms (GCM) 10K type strain sequencing project: providing services to taxonomists for standard genome sequencing and annotation.</title>
        <authorList>
            <consortium name="The Broad Institute Genomics Platform"/>
            <consortium name="The Broad Institute Genome Sequencing Center for Infectious Disease"/>
            <person name="Wu L."/>
            <person name="Ma J."/>
        </authorList>
    </citation>
    <scope>NUCLEOTIDE SEQUENCE [LARGE SCALE GENOMIC DNA]</scope>
    <source>
        <strain evidence="2 3">JCM 15572</strain>
    </source>
</reference>
<accession>A0ABN2DY72</accession>
<proteinExistence type="predicted"/>
<feature type="transmembrane region" description="Helical" evidence="1">
    <location>
        <begin position="39"/>
        <end position="56"/>
    </location>
</feature>
<sequence>MLGWSVEVRSERGATGLTGRAVGVPGIRPGPAVITLNKILGAAGAVLLLAGALLGFRSVSAGGTSCGSAFQPAAGITPMACDNALNGASTLTIVVIIAGVLCLIGAIAIKVLRDRAKVSA</sequence>
<evidence type="ECO:0008006" key="4">
    <source>
        <dbReference type="Google" id="ProtNLM"/>
    </source>
</evidence>
<evidence type="ECO:0000313" key="3">
    <source>
        <dbReference type="Proteomes" id="UP001501705"/>
    </source>
</evidence>
<name>A0ABN2DY72_9ACTN</name>